<dbReference type="GO" id="GO:0016747">
    <property type="term" value="F:acyltransferase activity, transferring groups other than amino-acyl groups"/>
    <property type="evidence" value="ECO:0007669"/>
    <property type="project" value="InterPro"/>
</dbReference>
<dbReference type="Pfam" id="PF13673">
    <property type="entry name" value="Acetyltransf_10"/>
    <property type="match status" value="1"/>
</dbReference>
<name>A0A347TJX2_9BACT</name>
<dbReference type="Gene3D" id="3.40.630.30">
    <property type="match status" value="1"/>
</dbReference>
<dbReference type="PANTHER" id="PTHR43233">
    <property type="entry name" value="FAMILY N-ACETYLTRANSFERASE, PUTATIVE (AFU_ORTHOLOGUE AFUA_6G03350)-RELATED"/>
    <property type="match status" value="1"/>
</dbReference>
<protein>
    <submittedName>
        <fullName evidence="2 3">Acetyltransferase</fullName>
    </submittedName>
</protein>
<evidence type="ECO:0000313" key="4">
    <source>
        <dbReference type="Proteomes" id="UP000224740"/>
    </source>
</evidence>
<dbReference type="InterPro" id="IPR016181">
    <property type="entry name" value="Acyl_CoA_acyltransferase"/>
</dbReference>
<dbReference type="KEGG" id="amar:AMRN_1153"/>
<reference evidence="2 5" key="3">
    <citation type="submission" date="2018-08" db="EMBL/GenBank/DDBJ databases">
        <title>Complete genome of the Arcobacter marinus type strain JCM 15502.</title>
        <authorList>
            <person name="Miller W.G."/>
            <person name="Yee E."/>
            <person name="Huynh S."/>
            <person name="Parker C.T."/>
        </authorList>
    </citation>
    <scope>NUCLEOTIDE SEQUENCE [LARGE SCALE GENOMIC DNA]</scope>
    <source>
        <strain evidence="2 5">JCM 15502</strain>
    </source>
</reference>
<dbReference type="EMBL" id="NXAO01000018">
    <property type="protein sequence ID" value="PHO15856.1"/>
    <property type="molecule type" value="Genomic_DNA"/>
</dbReference>
<dbReference type="CDD" id="cd04301">
    <property type="entry name" value="NAT_SF"/>
    <property type="match status" value="1"/>
</dbReference>
<dbReference type="Proteomes" id="UP000224740">
    <property type="component" value="Unassembled WGS sequence"/>
</dbReference>
<reference evidence="3" key="2">
    <citation type="submission" date="2017-09" db="EMBL/GenBank/DDBJ databases">
        <authorList>
            <person name="Perez-Cataluna A."/>
            <person name="Figueras M.J."/>
            <person name="Salas-Masso N."/>
        </authorList>
    </citation>
    <scope>NUCLEOTIDE SEQUENCE</scope>
    <source>
        <strain evidence="3">CECT 7727</strain>
    </source>
</reference>
<dbReference type="PANTHER" id="PTHR43233:SF1">
    <property type="entry name" value="FAMILY N-ACETYLTRANSFERASE, PUTATIVE (AFU_ORTHOLOGUE AFUA_6G03350)-RELATED"/>
    <property type="match status" value="1"/>
</dbReference>
<evidence type="ECO:0000313" key="3">
    <source>
        <dbReference type="EMBL" id="PHO15856.1"/>
    </source>
</evidence>
<dbReference type="Proteomes" id="UP000264693">
    <property type="component" value="Chromosome"/>
</dbReference>
<proteinExistence type="predicted"/>
<dbReference type="AlphaFoldDB" id="A0A347TJX2"/>
<keyword evidence="4" id="KW-1185">Reference proteome</keyword>
<dbReference type="PROSITE" id="PS51186">
    <property type="entry name" value="GNAT"/>
    <property type="match status" value="1"/>
</dbReference>
<dbReference type="InterPro" id="IPR000182">
    <property type="entry name" value="GNAT_dom"/>
</dbReference>
<keyword evidence="2" id="KW-0808">Transferase</keyword>
<evidence type="ECO:0000313" key="2">
    <source>
        <dbReference type="EMBL" id="AXX86900.1"/>
    </source>
</evidence>
<feature type="domain" description="N-acetyltransferase" evidence="1">
    <location>
        <begin position="3"/>
        <end position="137"/>
    </location>
</feature>
<dbReference type="RefSeq" id="WP_099310587.1">
    <property type="nucleotide sequence ID" value="NZ_CP032101.1"/>
</dbReference>
<gene>
    <name evidence="2" type="ORF">AMRN_1153</name>
    <name evidence="3" type="ORF">CPH92_04600</name>
</gene>
<evidence type="ECO:0000313" key="5">
    <source>
        <dbReference type="Proteomes" id="UP000264693"/>
    </source>
</evidence>
<dbReference type="InterPro" id="IPR053144">
    <property type="entry name" value="Acetyltransferase_Butenolide"/>
</dbReference>
<sequence>MNIEYKLNQNITSSEFIEVLKNSTLGERRPIDDLKTIKGMIENADIIVTATIDDKIIGVARAITDFNYCCYLSDLAVDEQYQKNGIGKKLISKVQEQLNDKCKIILLSAPDATEYYPKIGFTQHNSTWTLGRQDKLN</sequence>
<dbReference type="EMBL" id="CP032101">
    <property type="protein sequence ID" value="AXX86900.1"/>
    <property type="molecule type" value="Genomic_DNA"/>
</dbReference>
<organism evidence="2 5">
    <name type="scientific">Malaciobacter marinus</name>
    <dbReference type="NCBI Taxonomy" id="505249"/>
    <lineage>
        <taxon>Bacteria</taxon>
        <taxon>Pseudomonadati</taxon>
        <taxon>Campylobacterota</taxon>
        <taxon>Epsilonproteobacteria</taxon>
        <taxon>Campylobacterales</taxon>
        <taxon>Arcobacteraceae</taxon>
        <taxon>Malaciobacter</taxon>
    </lineage>
</organism>
<evidence type="ECO:0000259" key="1">
    <source>
        <dbReference type="PROSITE" id="PS51186"/>
    </source>
</evidence>
<dbReference type="SUPFAM" id="SSF55729">
    <property type="entry name" value="Acyl-CoA N-acyltransferases (Nat)"/>
    <property type="match status" value="1"/>
</dbReference>
<accession>A0A347TJX2</accession>
<reference evidence="4" key="1">
    <citation type="submission" date="2017-09" db="EMBL/GenBank/DDBJ databases">
        <title>Arcobacter canalis sp. nov., a new species isolated from a water canal contaminated with urban sewage.</title>
        <authorList>
            <person name="Perez-Cataluna A."/>
            <person name="Salas-Masso N."/>
            <person name="Figueras M.J."/>
        </authorList>
    </citation>
    <scope>NUCLEOTIDE SEQUENCE [LARGE SCALE GENOMIC DNA]</scope>
    <source>
        <strain evidence="4">CECT 7727</strain>
    </source>
</reference>